<dbReference type="PANTHER" id="PTHR10593:SF188">
    <property type="entry name" value="ZINC FINGER PROTEIN GAI-ASSOCIATED FACTOR 1"/>
    <property type="match status" value="1"/>
</dbReference>
<evidence type="ECO:0000256" key="8">
    <source>
        <dbReference type="ARBA" id="ARBA00059785"/>
    </source>
</evidence>
<organism evidence="14">
    <name type="scientific">Zea mays</name>
    <name type="common">Maize</name>
    <dbReference type="NCBI Taxonomy" id="4577"/>
    <lineage>
        <taxon>Eukaryota</taxon>
        <taxon>Viridiplantae</taxon>
        <taxon>Streptophyta</taxon>
        <taxon>Embryophyta</taxon>
        <taxon>Tracheophyta</taxon>
        <taxon>Spermatophyta</taxon>
        <taxon>Magnoliopsida</taxon>
        <taxon>Liliopsida</taxon>
        <taxon>Poales</taxon>
        <taxon>Poaceae</taxon>
        <taxon>PACMAD clade</taxon>
        <taxon>Panicoideae</taxon>
        <taxon>Andropogonodae</taxon>
        <taxon>Andropogoneae</taxon>
        <taxon>Tripsacinae</taxon>
        <taxon>Zea</taxon>
    </lineage>
</organism>
<dbReference type="SMART" id="SM00355">
    <property type="entry name" value="ZnF_C2H2"/>
    <property type="match status" value="3"/>
</dbReference>
<keyword evidence="6" id="KW-0010">Activator</keyword>
<dbReference type="InterPro" id="IPR013087">
    <property type="entry name" value="Znf_C2H2_type"/>
</dbReference>
<dbReference type="InterPro" id="IPR055185">
    <property type="entry name" value="C2CH-4th_BIRD-IDD"/>
</dbReference>
<evidence type="ECO:0000256" key="3">
    <source>
        <dbReference type="ARBA" id="ARBA00022771"/>
    </source>
</evidence>
<evidence type="ECO:0000256" key="4">
    <source>
        <dbReference type="ARBA" id="ARBA00022833"/>
    </source>
</evidence>
<keyword evidence="1" id="KW-0479">Metal-binding</keyword>
<dbReference type="FunFam" id="3.30.160.60:FF:000131">
    <property type="entry name" value="protein indeterminate-domain 5, chloroplastic-like"/>
    <property type="match status" value="1"/>
</dbReference>
<dbReference type="Pfam" id="PF22996">
    <property type="entry name" value="C2H2-2nd_BIRD-IDD"/>
    <property type="match status" value="1"/>
</dbReference>
<feature type="compositionally biased region" description="Polar residues" evidence="12">
    <location>
        <begin position="1"/>
        <end position="16"/>
    </location>
</feature>
<accession>A0A317YFI9</accession>
<evidence type="ECO:0000256" key="1">
    <source>
        <dbReference type="ARBA" id="ARBA00022723"/>
    </source>
</evidence>
<dbReference type="Pfam" id="PF22995">
    <property type="entry name" value="C2CH-3rd_BIRD-IDD"/>
    <property type="match status" value="1"/>
</dbReference>
<gene>
    <name evidence="14" type="primary">IDD1</name>
    <name evidence="14" type="ORF">Zm00014a_016196</name>
</gene>
<feature type="region of interest" description="Disordered" evidence="12">
    <location>
        <begin position="192"/>
        <end position="265"/>
    </location>
</feature>
<dbReference type="Gene3D" id="3.30.160.60">
    <property type="entry name" value="Classic Zinc Finger"/>
    <property type="match status" value="2"/>
</dbReference>
<evidence type="ECO:0000256" key="10">
    <source>
        <dbReference type="ARBA" id="ARBA00083437"/>
    </source>
</evidence>
<comment type="caution">
    <text evidence="14">The sequence shown here is derived from an EMBL/GenBank/DDBJ whole genome shotgun (WGS) entry which is preliminary data.</text>
</comment>
<keyword evidence="5" id="KW-0805">Transcription regulation</keyword>
<evidence type="ECO:0000256" key="6">
    <source>
        <dbReference type="ARBA" id="ARBA00023159"/>
    </source>
</evidence>
<sequence length="540" mass="56121">MEVEATPTTAVSSSGVAAQLPPPGPPAKKKRALPGMPDPDAEVIALSPKTLLATNRFVCEICNKGFQRDQNLQLHRRGHNLPWKLRQRSGKEARKRVYVCPEPSCVHHDPSRALGDLTGIKKHFCRKHGEKKWKCDKCSKKYAVQSDWKAHVKTCGSREYRCDCGTLFSRRDSFITHRAFCDALAEESAKARAEAPSAEDGSSAAAVVPPPAPPPAPAPAPLRQQPPPPAPHHAEPRNEPDTNATEAVQFAPPPPPPPPPPQLQLPVLSQASVSAAANVSASSSSSSVAGTSQSLLGGMFAPSSMASAPQYADLGGRPERSHPAKPPPLCLATDASSSIFSALPVTAERQQFAPPPPPPSPSPSAHMSATALLQKAAQMGATSSSSSFLRGLGLDVSSSSPGASSSGQQQHHEAMRVSLPDASLQQWPPRLELEPAPMLSAGLGLALPYDSTGAQVSLPELMMGQSSLFSGKPATLDFLGLGMSPSGASAGRGLPAFVQPIGGAVGGMAGTGAGAVDTFGAGRGAQATPWERNPSSSPIL</sequence>
<feature type="region of interest" description="Disordered" evidence="12">
    <location>
        <begin position="279"/>
        <end position="367"/>
    </location>
</feature>
<dbReference type="ExpressionAtlas" id="A0A317YFI9">
    <property type="expression patterns" value="baseline and differential"/>
</dbReference>
<proteinExistence type="predicted"/>
<keyword evidence="3 11" id="KW-0863">Zinc-finger</keyword>
<name>A0A317YFI9_MAIZE</name>
<evidence type="ECO:0000256" key="7">
    <source>
        <dbReference type="ARBA" id="ARBA00023163"/>
    </source>
</evidence>
<feature type="region of interest" description="Disordered" evidence="12">
    <location>
        <begin position="396"/>
        <end position="416"/>
    </location>
</feature>
<dbReference type="Pfam" id="PF22992">
    <property type="entry name" value="C2CH-4th_BIRD-IDD"/>
    <property type="match status" value="1"/>
</dbReference>
<dbReference type="EMBL" id="NCVQ01000001">
    <property type="protein sequence ID" value="PWZ57468.1"/>
    <property type="molecule type" value="Genomic_DNA"/>
</dbReference>
<reference evidence="14" key="1">
    <citation type="journal article" date="2018" name="Nat. Genet.">
        <title>Extensive intraspecific gene order and gene structural variations between Mo17 and other maize genomes.</title>
        <authorList>
            <person name="Sun S."/>
            <person name="Zhou Y."/>
            <person name="Chen J."/>
            <person name="Shi J."/>
            <person name="Zhao H."/>
            <person name="Zhao H."/>
            <person name="Song W."/>
            <person name="Zhang M."/>
            <person name="Cui Y."/>
            <person name="Dong X."/>
            <person name="Liu H."/>
            <person name="Ma X."/>
            <person name="Jiao Y."/>
            <person name="Wang B."/>
            <person name="Wei X."/>
            <person name="Stein J.C."/>
            <person name="Glaubitz J.C."/>
            <person name="Lu F."/>
            <person name="Yu G."/>
            <person name="Liang C."/>
            <person name="Fengler K."/>
            <person name="Li B."/>
            <person name="Rafalski A."/>
            <person name="Schnable P.S."/>
            <person name="Ware D.H."/>
            <person name="Buckler E.S."/>
            <person name="Lai J."/>
        </authorList>
    </citation>
    <scope>NUCLEOTIDE SEQUENCE [LARGE SCALE GENOMIC DNA]</scope>
    <source>
        <tissue evidence="14">Seedling</tissue>
    </source>
</reference>
<dbReference type="Pfam" id="PF00096">
    <property type="entry name" value="zf-C2H2"/>
    <property type="match status" value="1"/>
</dbReference>
<dbReference type="PANTHER" id="PTHR10593">
    <property type="entry name" value="SERINE/THREONINE-PROTEIN KINASE RIO"/>
    <property type="match status" value="1"/>
</dbReference>
<dbReference type="GO" id="GO:0008270">
    <property type="term" value="F:zinc ion binding"/>
    <property type="evidence" value="ECO:0007669"/>
    <property type="project" value="UniProtKB-KW"/>
</dbReference>
<feature type="domain" description="C2H2-type" evidence="13">
    <location>
        <begin position="57"/>
        <end position="79"/>
    </location>
</feature>
<feature type="region of interest" description="Disordered" evidence="12">
    <location>
        <begin position="1"/>
        <end position="39"/>
    </location>
</feature>
<dbReference type="FunFam" id="3.30.160.60:FF:000554">
    <property type="entry name" value="protein indeterminate-domain 12-like"/>
    <property type="match status" value="1"/>
</dbReference>
<dbReference type="AlphaFoldDB" id="A0A317YFI9"/>
<evidence type="ECO:0000256" key="11">
    <source>
        <dbReference type="PROSITE-ProRule" id="PRU00042"/>
    </source>
</evidence>
<dbReference type="InterPro" id="IPR036236">
    <property type="entry name" value="Znf_C2H2_sf"/>
</dbReference>
<dbReference type="GO" id="GO:0006355">
    <property type="term" value="P:regulation of DNA-templated transcription"/>
    <property type="evidence" value="ECO:0007669"/>
    <property type="project" value="UniProtKB-ARBA"/>
</dbReference>
<keyword evidence="7" id="KW-0804">Transcription</keyword>
<dbReference type="Proteomes" id="UP000251960">
    <property type="component" value="Chromosome 1"/>
</dbReference>
<comment type="function">
    <text evidence="8">Transcription activator that acts as a flowering master switch in both long and short days, independently of the circadian clock. Promotes flowering upstream of HD1 by up-regulating FTL1, FTL4, FTL5, FTL6, EHD1, HD3A and RFT1. Seems to repress FTL11 expression. May recognize the consensus motif 5'-TTTGTCGTAAT-3' in target gene promoters.</text>
</comment>
<dbReference type="InterPro" id="IPR055187">
    <property type="entry name" value="C2CH-3rd_BIRD-IDD"/>
</dbReference>
<dbReference type="InterPro" id="IPR055186">
    <property type="entry name" value="C2H2-2nd_BIRD-IDD"/>
</dbReference>
<feature type="compositionally biased region" description="Pro residues" evidence="12">
    <location>
        <begin position="208"/>
        <end position="231"/>
    </location>
</feature>
<evidence type="ECO:0000256" key="2">
    <source>
        <dbReference type="ARBA" id="ARBA00022737"/>
    </source>
</evidence>
<keyword evidence="4" id="KW-0862">Zinc</keyword>
<evidence type="ECO:0000313" key="14">
    <source>
        <dbReference type="EMBL" id="PWZ57468.1"/>
    </source>
</evidence>
<evidence type="ECO:0000259" key="13">
    <source>
        <dbReference type="PROSITE" id="PS50157"/>
    </source>
</evidence>
<dbReference type="InterPro" id="IPR031140">
    <property type="entry name" value="IDD1-16"/>
</dbReference>
<feature type="compositionally biased region" description="Low complexity" evidence="12">
    <location>
        <begin position="397"/>
        <end position="409"/>
    </location>
</feature>
<feature type="compositionally biased region" description="Pro residues" evidence="12">
    <location>
        <begin position="251"/>
        <end position="263"/>
    </location>
</feature>
<dbReference type="PROSITE" id="PS50157">
    <property type="entry name" value="ZINC_FINGER_C2H2_2"/>
    <property type="match status" value="1"/>
</dbReference>
<feature type="compositionally biased region" description="Low complexity" evidence="12">
    <location>
        <begin position="279"/>
        <end position="294"/>
    </location>
</feature>
<evidence type="ECO:0000256" key="9">
    <source>
        <dbReference type="ARBA" id="ARBA00072973"/>
    </source>
</evidence>
<evidence type="ECO:0000256" key="5">
    <source>
        <dbReference type="ARBA" id="ARBA00023015"/>
    </source>
</evidence>
<dbReference type="PROSITE" id="PS00028">
    <property type="entry name" value="ZINC_FINGER_C2H2_1"/>
    <property type="match status" value="1"/>
</dbReference>
<dbReference type="SUPFAM" id="SSF57667">
    <property type="entry name" value="beta-beta-alpha zinc fingers"/>
    <property type="match status" value="1"/>
</dbReference>
<keyword evidence="2" id="KW-0677">Repeat</keyword>
<evidence type="ECO:0000256" key="12">
    <source>
        <dbReference type="SAM" id="MobiDB-lite"/>
    </source>
</evidence>
<protein>
    <recommendedName>
        <fullName evidence="9">Protein EARLY HEADING DATE 2</fullName>
    </recommendedName>
    <alternativeName>
        <fullName evidence="10">Protein RICE INDETERMINATE 1</fullName>
    </alternativeName>
</protein>
<feature type="compositionally biased region" description="Pro residues" evidence="12">
    <location>
        <begin position="353"/>
        <end position="362"/>
    </location>
</feature>